<keyword evidence="1" id="KW-0732">Signal</keyword>
<dbReference type="Gene3D" id="2.180.10.10">
    <property type="entry name" value="RHS repeat-associated core"/>
    <property type="match status" value="1"/>
</dbReference>
<evidence type="ECO:0000256" key="1">
    <source>
        <dbReference type="SAM" id="SignalP"/>
    </source>
</evidence>
<evidence type="ECO:0000313" key="2">
    <source>
        <dbReference type="EMBL" id="MFC4674620.1"/>
    </source>
</evidence>
<dbReference type="PROSITE" id="PS51257">
    <property type="entry name" value="PROKAR_LIPOPROTEIN"/>
    <property type="match status" value="1"/>
</dbReference>
<feature type="chain" id="PRO_5045259545" description="DUF4595 domain-containing protein" evidence="1">
    <location>
        <begin position="21"/>
        <end position="318"/>
    </location>
</feature>
<evidence type="ECO:0000313" key="3">
    <source>
        <dbReference type="Proteomes" id="UP001596023"/>
    </source>
</evidence>
<dbReference type="EMBL" id="JBHSGN010000077">
    <property type="protein sequence ID" value="MFC4674620.1"/>
    <property type="molecule type" value="Genomic_DNA"/>
</dbReference>
<keyword evidence="3" id="KW-1185">Reference proteome</keyword>
<accession>A0ABV9KWK7</accession>
<gene>
    <name evidence="2" type="ORF">ACFO6W_13025</name>
</gene>
<comment type="caution">
    <text evidence="2">The sequence shown here is derived from an EMBL/GenBank/DDBJ whole genome shotgun (WGS) entry which is preliminary data.</text>
</comment>
<reference evidence="3" key="1">
    <citation type="journal article" date="2019" name="Int. J. Syst. Evol. Microbiol.">
        <title>The Global Catalogue of Microorganisms (GCM) 10K type strain sequencing project: providing services to taxonomists for standard genome sequencing and annotation.</title>
        <authorList>
            <consortium name="The Broad Institute Genomics Platform"/>
            <consortium name="The Broad Institute Genome Sequencing Center for Infectious Disease"/>
            <person name="Wu L."/>
            <person name="Ma J."/>
        </authorList>
    </citation>
    <scope>NUCLEOTIDE SEQUENCE [LARGE SCALE GENOMIC DNA]</scope>
    <source>
        <strain evidence="3">CCUG 66188</strain>
    </source>
</reference>
<protein>
    <recommendedName>
        <fullName evidence="4">DUF4595 domain-containing protein</fullName>
    </recommendedName>
</protein>
<organism evidence="2 3">
    <name type="scientific">Dysgonomonas termitidis</name>
    <dbReference type="NCBI Taxonomy" id="1516126"/>
    <lineage>
        <taxon>Bacteria</taxon>
        <taxon>Pseudomonadati</taxon>
        <taxon>Bacteroidota</taxon>
        <taxon>Bacteroidia</taxon>
        <taxon>Bacteroidales</taxon>
        <taxon>Dysgonomonadaceae</taxon>
        <taxon>Dysgonomonas</taxon>
    </lineage>
</organism>
<dbReference type="RefSeq" id="WP_379997092.1">
    <property type="nucleotide sequence ID" value="NZ_JBHSGN010000077.1"/>
</dbReference>
<dbReference type="Proteomes" id="UP001596023">
    <property type="component" value="Unassembled WGS sequence"/>
</dbReference>
<sequence>MKKQNFIVTLLFVCIFSACSNDDDIITEPEKKTTLITKLERLIDDQKVPFSTFAYDNNNQLTEIVYKEYDTDSKNFYKTSTYKFTRNGKTARVNLTDVYHNDNDRQETDTYDFKYDDNGNVIEWVVYALDGITKEEIYTITWNNGNLTKLTKLWVEENENETYDVIYDANGNIQPVTVESFHQGIPSYTTYKSVYTFSVNTSKNVNFFSLLPQECILLTIEAEYLILSRNRNEVITYTIDSQSKTYTSSDKTTVEREFTSKETFAYAFKYDSNGLPTEVIESSTEFVKHIDHVYPENNWEHTYGPSLQDAIYPIFIQK</sequence>
<evidence type="ECO:0008006" key="4">
    <source>
        <dbReference type="Google" id="ProtNLM"/>
    </source>
</evidence>
<feature type="signal peptide" evidence="1">
    <location>
        <begin position="1"/>
        <end position="20"/>
    </location>
</feature>
<name>A0ABV9KWK7_9BACT</name>
<proteinExistence type="predicted"/>